<evidence type="ECO:0000313" key="3">
    <source>
        <dbReference type="Proteomes" id="UP001154282"/>
    </source>
</evidence>
<dbReference type="AlphaFoldDB" id="A0AAV0GYZ3"/>
<keyword evidence="3" id="KW-1185">Reference proteome</keyword>
<organism evidence="2 3">
    <name type="scientific">Linum tenue</name>
    <dbReference type="NCBI Taxonomy" id="586396"/>
    <lineage>
        <taxon>Eukaryota</taxon>
        <taxon>Viridiplantae</taxon>
        <taxon>Streptophyta</taxon>
        <taxon>Embryophyta</taxon>
        <taxon>Tracheophyta</taxon>
        <taxon>Spermatophyta</taxon>
        <taxon>Magnoliopsida</taxon>
        <taxon>eudicotyledons</taxon>
        <taxon>Gunneridae</taxon>
        <taxon>Pentapetalae</taxon>
        <taxon>rosids</taxon>
        <taxon>fabids</taxon>
        <taxon>Malpighiales</taxon>
        <taxon>Linaceae</taxon>
        <taxon>Linum</taxon>
    </lineage>
</organism>
<proteinExistence type="predicted"/>
<feature type="compositionally biased region" description="Basic residues" evidence="1">
    <location>
        <begin position="33"/>
        <end position="44"/>
    </location>
</feature>
<gene>
    <name evidence="2" type="ORF">LITE_LOCUS1505</name>
</gene>
<sequence length="44" mass="5206">MALSKAELETDESVHSTFASRYVAPRSPSSRWRGNRSRRRRRTR</sequence>
<protein>
    <submittedName>
        <fullName evidence="2">Uncharacterized protein</fullName>
    </submittedName>
</protein>
<reference evidence="2" key="1">
    <citation type="submission" date="2022-08" db="EMBL/GenBank/DDBJ databases">
        <authorList>
            <person name="Gutierrez-Valencia J."/>
        </authorList>
    </citation>
    <scope>NUCLEOTIDE SEQUENCE</scope>
</reference>
<accession>A0AAV0GYZ3</accession>
<dbReference type="Proteomes" id="UP001154282">
    <property type="component" value="Unassembled WGS sequence"/>
</dbReference>
<comment type="caution">
    <text evidence="2">The sequence shown here is derived from an EMBL/GenBank/DDBJ whole genome shotgun (WGS) entry which is preliminary data.</text>
</comment>
<evidence type="ECO:0000256" key="1">
    <source>
        <dbReference type="SAM" id="MobiDB-lite"/>
    </source>
</evidence>
<dbReference type="EMBL" id="CAMGYJ010000002">
    <property type="protein sequence ID" value="CAI0377558.1"/>
    <property type="molecule type" value="Genomic_DNA"/>
</dbReference>
<feature type="compositionally biased region" description="Basic and acidic residues" evidence="1">
    <location>
        <begin position="1"/>
        <end position="14"/>
    </location>
</feature>
<name>A0AAV0GYZ3_9ROSI</name>
<feature type="region of interest" description="Disordered" evidence="1">
    <location>
        <begin position="1"/>
        <end position="44"/>
    </location>
</feature>
<evidence type="ECO:0000313" key="2">
    <source>
        <dbReference type="EMBL" id="CAI0377558.1"/>
    </source>
</evidence>